<dbReference type="EMBL" id="SNVX01000035">
    <property type="protein sequence ID" value="TDN47145.1"/>
    <property type="molecule type" value="Genomic_DNA"/>
</dbReference>
<dbReference type="AlphaFoldDB" id="A0A4R6DQ34"/>
<organism evidence="2 3">
    <name type="scientific">Scandinavium goeteborgense</name>
    <dbReference type="NCBI Taxonomy" id="1851514"/>
    <lineage>
        <taxon>Bacteria</taxon>
        <taxon>Pseudomonadati</taxon>
        <taxon>Pseudomonadota</taxon>
        <taxon>Gammaproteobacteria</taxon>
        <taxon>Enterobacterales</taxon>
        <taxon>Enterobacteriaceae</taxon>
        <taxon>Scandinavium</taxon>
    </lineage>
</organism>
<feature type="transmembrane region" description="Helical" evidence="1">
    <location>
        <begin position="69"/>
        <end position="96"/>
    </location>
</feature>
<evidence type="ECO:0000313" key="3">
    <source>
        <dbReference type="Proteomes" id="UP000295530"/>
    </source>
</evidence>
<protein>
    <submittedName>
        <fullName evidence="2">Uncharacterized membrane protein YjgN (DUF898 family)</fullName>
    </submittedName>
</protein>
<feature type="transmembrane region" description="Helical" evidence="1">
    <location>
        <begin position="176"/>
        <end position="195"/>
    </location>
</feature>
<sequence length="399" mass="43992">MVGTESDIQNTRHGFVFHGKAGAFFLICLGNVLLSVVTLGIYIPWAFVKSRRYIYENMELSGVRFKYSATGGALFGSGLLLILMMIVLSIVCGLISPALSYVPVLIFMVLMPLMVVKGLRYQAMMTSLNNVRFGFHCRSGQAMWVLLGVPVLMMAASGAILYLLNLILGQPSSLKGLMVHAFILLVVGLLLLGAINGISYGKWMQLLGKNSRFGTHTFDIEICLTRCVKICVLAMLILLPFIIVIGRLLAPLYISYTLASGFGKMDNMAQQVLLTLYQKEIAVSYILYFTGMILCATFMMAALRNIFINGLTLANTLRFRSSITFLGLLMQIVVMTLISLMTMGLAYPWAKMRYIRYLANNTVAVGNLDALELTDSDELNDTGFLAVLSRGIEPAIPFI</sequence>
<evidence type="ECO:0000256" key="1">
    <source>
        <dbReference type="SAM" id="Phobius"/>
    </source>
</evidence>
<keyword evidence="1" id="KW-1133">Transmembrane helix</keyword>
<keyword evidence="1" id="KW-0812">Transmembrane</keyword>
<feature type="transmembrane region" description="Helical" evidence="1">
    <location>
        <begin position="282"/>
        <end position="303"/>
    </location>
</feature>
<feature type="transmembrane region" description="Helical" evidence="1">
    <location>
        <begin position="142"/>
        <end position="164"/>
    </location>
</feature>
<feature type="transmembrane region" description="Helical" evidence="1">
    <location>
        <begin position="102"/>
        <end position="121"/>
    </location>
</feature>
<gene>
    <name evidence="2" type="ORF">EC847_13510</name>
</gene>
<feature type="transmembrane region" description="Helical" evidence="1">
    <location>
        <begin position="230"/>
        <end position="254"/>
    </location>
</feature>
<dbReference type="Pfam" id="PF05987">
    <property type="entry name" value="DUF898"/>
    <property type="match status" value="1"/>
</dbReference>
<evidence type="ECO:0000313" key="2">
    <source>
        <dbReference type="EMBL" id="TDN47145.1"/>
    </source>
</evidence>
<reference evidence="2 3" key="1">
    <citation type="submission" date="2019-03" db="EMBL/GenBank/DDBJ databases">
        <title>Genomic analyses of the natural microbiome of Caenorhabditis elegans.</title>
        <authorList>
            <person name="Samuel B."/>
        </authorList>
    </citation>
    <scope>NUCLEOTIDE SEQUENCE [LARGE SCALE GENOMIC DNA]</scope>
    <source>
        <strain evidence="2 3">BIGb0156</strain>
    </source>
</reference>
<dbReference type="RefSeq" id="WP_133462607.1">
    <property type="nucleotide sequence ID" value="NZ_SNVX01000035.1"/>
</dbReference>
<proteinExistence type="predicted"/>
<keyword evidence="3" id="KW-1185">Reference proteome</keyword>
<keyword evidence="1" id="KW-0472">Membrane</keyword>
<comment type="caution">
    <text evidence="2">The sequence shown here is derived from an EMBL/GenBank/DDBJ whole genome shotgun (WGS) entry which is preliminary data.</text>
</comment>
<name>A0A4R6DQ34_SCAGO</name>
<feature type="transmembrane region" description="Helical" evidence="1">
    <location>
        <begin position="323"/>
        <end position="347"/>
    </location>
</feature>
<feature type="transmembrane region" description="Helical" evidence="1">
    <location>
        <begin position="23"/>
        <end position="48"/>
    </location>
</feature>
<dbReference type="Proteomes" id="UP000295530">
    <property type="component" value="Unassembled WGS sequence"/>
</dbReference>
<accession>A0A4R6DQ34</accession>
<dbReference type="OrthoDB" id="9765721at2"/>
<dbReference type="InterPro" id="IPR010295">
    <property type="entry name" value="DUF898"/>
</dbReference>